<dbReference type="Pfam" id="PF00557">
    <property type="entry name" value="Peptidase_M24"/>
    <property type="match status" value="1"/>
</dbReference>
<dbReference type="InterPro" id="IPR050659">
    <property type="entry name" value="Peptidase_M24B"/>
</dbReference>
<dbReference type="InterPro" id="IPR029149">
    <property type="entry name" value="Creatin/AminoP/Spt16_N"/>
</dbReference>
<dbReference type="RefSeq" id="WP_418159417.1">
    <property type="nucleotide sequence ID" value="NZ_JBBLZC010000008.1"/>
</dbReference>
<accession>A0ABU8XQT5</accession>
<gene>
    <name evidence="3" type="ORF">U1T56_10435</name>
</gene>
<dbReference type="PANTHER" id="PTHR46112:SF2">
    <property type="entry name" value="XAA-PRO AMINOPEPTIDASE P-RELATED"/>
    <property type="match status" value="1"/>
</dbReference>
<dbReference type="SUPFAM" id="SSF55920">
    <property type="entry name" value="Creatinase/aminopeptidase"/>
    <property type="match status" value="1"/>
</dbReference>
<dbReference type="Gene3D" id="3.40.350.10">
    <property type="entry name" value="Creatinase/prolidase N-terminal domain"/>
    <property type="match status" value="1"/>
</dbReference>
<dbReference type="InterPro" id="IPR036005">
    <property type="entry name" value="Creatinase/aminopeptidase-like"/>
</dbReference>
<organism evidence="3 4">
    <name type="scientific">Benzoatithermus flavus</name>
    <dbReference type="NCBI Taxonomy" id="3108223"/>
    <lineage>
        <taxon>Bacteria</taxon>
        <taxon>Pseudomonadati</taxon>
        <taxon>Pseudomonadota</taxon>
        <taxon>Alphaproteobacteria</taxon>
        <taxon>Geminicoccales</taxon>
        <taxon>Geminicoccaceae</taxon>
        <taxon>Benzoatithermus</taxon>
    </lineage>
</organism>
<dbReference type="Gene3D" id="3.90.230.10">
    <property type="entry name" value="Creatinase/methionine aminopeptidase superfamily"/>
    <property type="match status" value="1"/>
</dbReference>
<dbReference type="InterPro" id="IPR000994">
    <property type="entry name" value="Pept_M24"/>
</dbReference>
<proteinExistence type="predicted"/>
<feature type="domain" description="Creatinase N-terminal" evidence="2">
    <location>
        <begin position="13"/>
        <end position="152"/>
    </location>
</feature>
<evidence type="ECO:0000259" key="1">
    <source>
        <dbReference type="Pfam" id="PF00557"/>
    </source>
</evidence>
<dbReference type="Proteomes" id="UP001375743">
    <property type="component" value="Unassembled WGS sequence"/>
</dbReference>
<comment type="caution">
    <text evidence="3">The sequence shown here is derived from an EMBL/GenBank/DDBJ whole genome shotgun (WGS) entry which is preliminary data.</text>
</comment>
<dbReference type="SUPFAM" id="SSF53092">
    <property type="entry name" value="Creatinase/prolidase N-terminal domain"/>
    <property type="match status" value="1"/>
</dbReference>
<feature type="domain" description="Peptidase M24" evidence="1">
    <location>
        <begin position="160"/>
        <end position="349"/>
    </location>
</feature>
<protein>
    <submittedName>
        <fullName evidence="3">Xaa-Pro peptidase family protein</fullName>
    </submittedName>
</protein>
<dbReference type="Pfam" id="PF01321">
    <property type="entry name" value="Creatinase_N"/>
    <property type="match status" value="1"/>
</dbReference>
<name>A0ABU8XQT5_9PROT</name>
<dbReference type="PANTHER" id="PTHR46112">
    <property type="entry name" value="AMINOPEPTIDASE"/>
    <property type="match status" value="1"/>
</dbReference>
<dbReference type="EMBL" id="JBBLZC010000008">
    <property type="protein sequence ID" value="MEK0083570.1"/>
    <property type="molecule type" value="Genomic_DNA"/>
</dbReference>
<sequence length="383" mass="42532">MTLHFAQDEYARRLERTCAAMAEAGLDALLCFKQESMYWLTGYDTFGYCFFQCLVVRADGRMALLTRAPDLRQARFTSTIQDIRIWIDREGATPQQDLKELLTEAGLEGKRLGIEWETHGLTAANGMKLAVTLDGFATMVDASHLIARLRLVKSEAELAYVRRAAELGDAALEAAIQHTWAGADEGVILARMHDAIFEGGGDYPGNPFIIGSGPGALLCRYYSGRRRLDAQDQLTLEFAGVYRQYHACLMRTLLVGAASDRHKELFDAAVEALRACEDRLRPGRTMGEVFEAHAEVFDRRGLREHRLNACGYSLGAVYAPSWMDWPMFYAGNPVMIQPGMVFFLHMILMDSDSGTAMCLGRTSIVGEAGPEILSKAPLELVVR</sequence>
<dbReference type="CDD" id="cd01066">
    <property type="entry name" value="APP_MetAP"/>
    <property type="match status" value="1"/>
</dbReference>
<evidence type="ECO:0000313" key="4">
    <source>
        <dbReference type="Proteomes" id="UP001375743"/>
    </source>
</evidence>
<reference evidence="3 4" key="1">
    <citation type="submission" date="2024-01" db="EMBL/GenBank/DDBJ databases">
        <title>Multi-omics insights into the function and evolution of sodium benzoate biodegradation pathways in Benzoatithermus flavus gen. nov., sp. nov. from hot spring.</title>
        <authorList>
            <person name="Hu C.-J."/>
            <person name="Li W.-J."/>
        </authorList>
    </citation>
    <scope>NUCLEOTIDE SEQUENCE [LARGE SCALE GENOMIC DNA]</scope>
    <source>
        <strain evidence="3 4">SYSU G07066</strain>
    </source>
</reference>
<evidence type="ECO:0000313" key="3">
    <source>
        <dbReference type="EMBL" id="MEK0083570.1"/>
    </source>
</evidence>
<dbReference type="InterPro" id="IPR000587">
    <property type="entry name" value="Creatinase_N"/>
</dbReference>
<keyword evidence="4" id="KW-1185">Reference proteome</keyword>
<evidence type="ECO:0000259" key="2">
    <source>
        <dbReference type="Pfam" id="PF01321"/>
    </source>
</evidence>